<dbReference type="GeneID" id="126891008"/>
<protein>
    <recommendedName>
        <fullName evidence="4">Endonuclease/exonuclease/phosphatase domain-containing protein</fullName>
    </recommendedName>
</protein>
<feature type="region of interest" description="Disordered" evidence="1">
    <location>
        <begin position="482"/>
        <end position="501"/>
    </location>
</feature>
<name>A0ABM5L132_DIAVI</name>
<dbReference type="Gene3D" id="3.60.10.10">
    <property type="entry name" value="Endonuclease/exonuclease/phosphatase"/>
    <property type="match status" value="1"/>
</dbReference>
<evidence type="ECO:0000256" key="1">
    <source>
        <dbReference type="SAM" id="MobiDB-lite"/>
    </source>
</evidence>
<dbReference type="RefSeq" id="XP_050516145.1">
    <property type="nucleotide sequence ID" value="XM_050660188.1"/>
</dbReference>
<evidence type="ECO:0000313" key="2">
    <source>
        <dbReference type="EnsemblMetazoa" id="XP_050516145.1"/>
    </source>
</evidence>
<dbReference type="PANTHER" id="PTHR45913:SF19">
    <property type="entry name" value="LOW QUALITY PROTEIN: ZINC FINGER BED DOMAIN-CONTAINING PROTEIN 5-LIKE"/>
    <property type="match status" value="1"/>
</dbReference>
<dbReference type="PANTHER" id="PTHR45913">
    <property type="entry name" value="EPM2A-INTERACTING PROTEIN 1"/>
    <property type="match status" value="1"/>
</dbReference>
<evidence type="ECO:0000313" key="3">
    <source>
        <dbReference type="Proteomes" id="UP001652700"/>
    </source>
</evidence>
<dbReference type="Proteomes" id="UP001652700">
    <property type="component" value="Unplaced"/>
</dbReference>
<organism evidence="2 3">
    <name type="scientific">Diabrotica virgifera virgifera</name>
    <name type="common">western corn rootworm</name>
    <dbReference type="NCBI Taxonomy" id="50390"/>
    <lineage>
        <taxon>Eukaryota</taxon>
        <taxon>Metazoa</taxon>
        <taxon>Ecdysozoa</taxon>
        <taxon>Arthropoda</taxon>
        <taxon>Hexapoda</taxon>
        <taxon>Insecta</taxon>
        <taxon>Pterygota</taxon>
        <taxon>Neoptera</taxon>
        <taxon>Endopterygota</taxon>
        <taxon>Coleoptera</taxon>
        <taxon>Polyphaga</taxon>
        <taxon>Cucujiformia</taxon>
        <taxon>Chrysomeloidea</taxon>
        <taxon>Chrysomelidae</taxon>
        <taxon>Galerucinae</taxon>
        <taxon>Diabroticina</taxon>
        <taxon>Diabroticites</taxon>
        <taxon>Diabrotica</taxon>
    </lineage>
</organism>
<reference evidence="2" key="1">
    <citation type="submission" date="2025-05" db="UniProtKB">
        <authorList>
            <consortium name="EnsemblMetazoa"/>
        </authorList>
    </citation>
    <scope>IDENTIFICATION</scope>
</reference>
<evidence type="ECO:0008006" key="4">
    <source>
        <dbReference type="Google" id="ProtNLM"/>
    </source>
</evidence>
<feature type="compositionally biased region" description="Acidic residues" evidence="1">
    <location>
        <begin position="486"/>
        <end position="499"/>
    </location>
</feature>
<sequence>MTNGVFQNLLEISEDSSLKLKYREGSQEEFWMQNCRGLNTKTAEFYKNCLEGNYDVVVAVETWLREDMVDGELIDINVFNLLRSDRNLEISGKTKGGGVLMVIKKEHKILKVTQHCSSFEILVADLKINNKLNIKLIGVYIPPDCKLHDYANCFELLQTHITDINNTFIFGDFNIAEIKGTENLDFTNGSAKFKSMIEFLNFNSFLLYNNVKNWQGKTLDQVVASADNINSCKVCQEQLPLVKEDRLHPSLEIQLSFTVSSFRQTDKLVGNRFNFKKANFDLMCDLMRNMTWEAVTEEIEVDKALDIFYSKVLNIFEGSVPQYNIYKNYSNFPKWFTPDIKKLLKQKNNFRKLRHVSIYFNNQFIETRKKLKSLINIEHRKYIRQIEENIENEFNNFWNFINNKNSKSNQTEIFYFGGKEINQSDTANEFAKYFDFESVYSTDISCYNTNFTNIISNNNVLNLPSITSVDYDNAVKKLKPKKAADSDDSVNDPNSELEEPERKTEKFIIKLAYLLDIFKKLNDPNKSLQGNNTHILPLADQITWFQKKLFLWKRKLEYQEIDYFPALQGILQEKSIEILDPSLKNMFTQHMSSLSEHFEKYFPEDLEQYDWVRNPFQLSTQLTLLTEEEEQLTELSYDSNLKLLELSFS</sequence>
<dbReference type="EnsemblMetazoa" id="XM_050660188.1">
    <property type="protein sequence ID" value="XP_050516145.1"/>
    <property type="gene ID" value="LOC126891008"/>
</dbReference>
<keyword evidence="3" id="KW-1185">Reference proteome</keyword>
<dbReference type="SUPFAM" id="SSF56219">
    <property type="entry name" value="DNase I-like"/>
    <property type="match status" value="1"/>
</dbReference>
<accession>A0ABM5L132</accession>
<dbReference type="InterPro" id="IPR036691">
    <property type="entry name" value="Endo/exonu/phosph_ase_sf"/>
</dbReference>
<proteinExistence type="predicted"/>